<dbReference type="Proteomes" id="UP000725002">
    <property type="component" value="Unassembled WGS sequence"/>
</dbReference>
<organism evidence="1 2">
    <name type="scientific">Candidatus Cryptobacteroides avicola</name>
    <dbReference type="NCBI Taxonomy" id="2840757"/>
    <lineage>
        <taxon>Bacteria</taxon>
        <taxon>Pseudomonadati</taxon>
        <taxon>Bacteroidota</taxon>
        <taxon>Bacteroidia</taxon>
        <taxon>Bacteroidales</taxon>
        <taxon>Candidatus Cryptobacteroides</taxon>
    </lineage>
</organism>
<evidence type="ECO:0000313" key="1">
    <source>
        <dbReference type="EMBL" id="MBO8484616.1"/>
    </source>
</evidence>
<dbReference type="InterPro" id="IPR025049">
    <property type="entry name" value="Mfa-like_1"/>
</dbReference>
<sequence length="376" mass="41837">MRKAFIISLSALAVLSGCSKVQEQPAGQAYDDAWKYDESLPVPIIFSNGPEVSVDVKAMYEGNVMKNLPVGIFALATEYEESGSPGNTGDDKHLPLWNTSLSQDGSIIPGEGVLMSNTRVVTGENGEIEFSEPQYYPFDRTYAYSFYSYCPHHKVTYEDGWYKAAYSVGYDDIMWAESHAEPYTDSDGTVFYGYNSDYIRATGKNGEDHLPSLNYEHLLTGLNFTAEFDAPGEFTIVNFYLDSLPTKVALRIAGNSSVDPDGSEAGTFEVLKRERLYILKDGKADIEVDSSSPEIGTLMVLPAGPGEELYATVVVRDNANPNHWTYRSERIPFSHDEGFKAGERYKITVKVLGREGVKILNSGLTDWKDWEELETE</sequence>
<name>A0A940IJI0_9BACT</name>
<reference evidence="1" key="2">
    <citation type="journal article" date="2021" name="PeerJ">
        <title>Extensive microbial diversity within the chicken gut microbiome revealed by metagenomics and culture.</title>
        <authorList>
            <person name="Gilroy R."/>
            <person name="Ravi A."/>
            <person name="Getino M."/>
            <person name="Pursley I."/>
            <person name="Horton D.L."/>
            <person name="Alikhan N.F."/>
            <person name="Baker D."/>
            <person name="Gharbi K."/>
            <person name="Hall N."/>
            <person name="Watson M."/>
            <person name="Adriaenssens E.M."/>
            <person name="Foster-Nyarko E."/>
            <person name="Jarju S."/>
            <person name="Secka A."/>
            <person name="Antonio M."/>
            <person name="Oren A."/>
            <person name="Chaudhuri R.R."/>
            <person name="La Ragione R."/>
            <person name="Hildebrand F."/>
            <person name="Pallen M.J."/>
        </authorList>
    </citation>
    <scope>NUCLEOTIDE SEQUENCE</scope>
    <source>
        <strain evidence="1">G3-8215</strain>
    </source>
</reference>
<proteinExistence type="predicted"/>
<comment type="caution">
    <text evidence="1">The sequence shown here is derived from an EMBL/GenBank/DDBJ whole genome shotgun (WGS) entry which is preliminary data.</text>
</comment>
<protein>
    <submittedName>
        <fullName evidence="1">Fimbrillin family protein</fullName>
    </submittedName>
</protein>
<dbReference type="Pfam" id="PF13149">
    <property type="entry name" value="Mfa_like_1"/>
    <property type="match status" value="1"/>
</dbReference>
<gene>
    <name evidence="1" type="ORF">IAB75_10995</name>
</gene>
<dbReference type="EMBL" id="JADILV010000080">
    <property type="protein sequence ID" value="MBO8484616.1"/>
    <property type="molecule type" value="Genomic_DNA"/>
</dbReference>
<dbReference type="PROSITE" id="PS51257">
    <property type="entry name" value="PROKAR_LIPOPROTEIN"/>
    <property type="match status" value="1"/>
</dbReference>
<dbReference type="AlphaFoldDB" id="A0A940IJI0"/>
<reference evidence="1" key="1">
    <citation type="submission" date="2020-10" db="EMBL/GenBank/DDBJ databases">
        <authorList>
            <person name="Gilroy R."/>
        </authorList>
    </citation>
    <scope>NUCLEOTIDE SEQUENCE</scope>
    <source>
        <strain evidence="1">G3-8215</strain>
    </source>
</reference>
<accession>A0A940IJI0</accession>
<evidence type="ECO:0000313" key="2">
    <source>
        <dbReference type="Proteomes" id="UP000725002"/>
    </source>
</evidence>